<dbReference type="Gene3D" id="3.40.50.300">
    <property type="entry name" value="P-loop containing nucleotide triphosphate hydrolases"/>
    <property type="match status" value="1"/>
</dbReference>
<accession>A0ABT7LDM1</accession>
<dbReference type="GO" id="GO:0005524">
    <property type="term" value="F:ATP binding"/>
    <property type="evidence" value="ECO:0007669"/>
    <property type="project" value="UniProtKB-KW"/>
</dbReference>
<evidence type="ECO:0000313" key="7">
    <source>
        <dbReference type="Proteomes" id="UP001235343"/>
    </source>
</evidence>
<dbReference type="InterPro" id="IPR003439">
    <property type="entry name" value="ABC_transporter-like_ATP-bd"/>
</dbReference>
<dbReference type="InterPro" id="IPR017871">
    <property type="entry name" value="ABC_transporter-like_CS"/>
</dbReference>
<keyword evidence="3 6" id="KW-0067">ATP-binding</keyword>
<dbReference type="SUPFAM" id="SSF52540">
    <property type="entry name" value="P-loop containing nucleoside triphosphate hydrolases"/>
    <property type="match status" value="1"/>
</dbReference>
<evidence type="ECO:0000256" key="4">
    <source>
        <dbReference type="ARBA" id="ARBA00022967"/>
    </source>
</evidence>
<dbReference type="SMART" id="SM00382">
    <property type="entry name" value="AAA"/>
    <property type="match status" value="1"/>
</dbReference>
<reference evidence="6 7" key="1">
    <citation type="submission" date="2023-06" db="EMBL/GenBank/DDBJ databases">
        <title>Aquibacillus rhizosphaerae LR5S19.</title>
        <authorList>
            <person name="Sun J.-Q."/>
        </authorList>
    </citation>
    <scope>NUCLEOTIDE SEQUENCE [LARGE SCALE GENOMIC DNA]</scope>
    <source>
        <strain evidence="6 7">LR5S19</strain>
    </source>
</reference>
<comment type="caution">
    <text evidence="6">The sequence shown here is derived from an EMBL/GenBank/DDBJ whole genome shotgun (WGS) entry which is preliminary data.</text>
</comment>
<dbReference type="InterPro" id="IPR050166">
    <property type="entry name" value="ABC_transporter_ATP-bind"/>
</dbReference>
<evidence type="ECO:0000256" key="1">
    <source>
        <dbReference type="ARBA" id="ARBA00022448"/>
    </source>
</evidence>
<dbReference type="PANTHER" id="PTHR42788">
    <property type="entry name" value="TAURINE IMPORT ATP-BINDING PROTEIN-RELATED"/>
    <property type="match status" value="1"/>
</dbReference>
<dbReference type="RefSeq" id="WP_285933985.1">
    <property type="nucleotide sequence ID" value="NZ_JASTZU010000062.1"/>
</dbReference>
<dbReference type="EMBL" id="JASTZU010000062">
    <property type="protein sequence ID" value="MDL4842695.1"/>
    <property type="molecule type" value="Genomic_DNA"/>
</dbReference>
<name>A0ABT7LDM1_9BACI</name>
<keyword evidence="7" id="KW-1185">Reference proteome</keyword>
<dbReference type="PANTHER" id="PTHR42788:SF13">
    <property type="entry name" value="ALIPHATIC SULFONATES IMPORT ATP-BINDING PROTEIN SSUB"/>
    <property type="match status" value="1"/>
</dbReference>
<keyword evidence="1" id="KW-0813">Transport</keyword>
<protein>
    <submittedName>
        <fullName evidence="6">ABC transporter ATP-binding protein</fullName>
    </submittedName>
</protein>
<keyword evidence="2" id="KW-0547">Nucleotide-binding</keyword>
<keyword evidence="4" id="KW-1278">Translocase</keyword>
<dbReference type="InterPro" id="IPR027417">
    <property type="entry name" value="P-loop_NTPase"/>
</dbReference>
<dbReference type="Pfam" id="PF00005">
    <property type="entry name" value="ABC_tran"/>
    <property type="match status" value="1"/>
</dbReference>
<dbReference type="InterPro" id="IPR003593">
    <property type="entry name" value="AAA+_ATPase"/>
</dbReference>
<feature type="domain" description="ABC transporter" evidence="5">
    <location>
        <begin position="3"/>
        <end position="234"/>
    </location>
</feature>
<evidence type="ECO:0000313" key="6">
    <source>
        <dbReference type="EMBL" id="MDL4842695.1"/>
    </source>
</evidence>
<dbReference type="PROSITE" id="PS50893">
    <property type="entry name" value="ABC_TRANSPORTER_2"/>
    <property type="match status" value="1"/>
</dbReference>
<evidence type="ECO:0000259" key="5">
    <source>
        <dbReference type="PROSITE" id="PS50893"/>
    </source>
</evidence>
<dbReference type="PROSITE" id="PS00211">
    <property type="entry name" value="ABC_TRANSPORTER_1"/>
    <property type="match status" value="1"/>
</dbReference>
<organism evidence="6 7">
    <name type="scientific">Aquibacillus rhizosphaerae</name>
    <dbReference type="NCBI Taxonomy" id="3051431"/>
    <lineage>
        <taxon>Bacteria</taxon>
        <taxon>Bacillati</taxon>
        <taxon>Bacillota</taxon>
        <taxon>Bacilli</taxon>
        <taxon>Bacillales</taxon>
        <taxon>Bacillaceae</taxon>
        <taxon>Aquibacillus</taxon>
    </lineage>
</organism>
<dbReference type="CDD" id="cd03293">
    <property type="entry name" value="ABC_NrtD_SsuB_transporters"/>
    <property type="match status" value="1"/>
</dbReference>
<sequence length="262" mass="29487">MFIAINQLNKQFLDKDKNPSTVLKDIDLQIEKGEFVSILGPSGCGKSTLLSIVAGLTEATGGEILVNGTAIKKPGKDRGMVFQEAALFPWINVLENVMFPLKKEMSKSEATEQAKKYLRMVQLSNYLDHYPHELSGGMQQRVAIARALAMDPEILLMDEPFGALDEQTRSRLHGQLENIWMETKKTVLFVTHSISESIKLSDRIIVMGTRPGTVLTDIKVDIPRPRDKHKEAMIKIEEHVMSYLKKEIDKVVSEELNHETSI</sequence>
<dbReference type="Proteomes" id="UP001235343">
    <property type="component" value="Unassembled WGS sequence"/>
</dbReference>
<gene>
    <name evidence="6" type="ORF">QQS35_19870</name>
</gene>
<evidence type="ECO:0000256" key="2">
    <source>
        <dbReference type="ARBA" id="ARBA00022741"/>
    </source>
</evidence>
<proteinExistence type="predicted"/>
<evidence type="ECO:0000256" key="3">
    <source>
        <dbReference type="ARBA" id="ARBA00022840"/>
    </source>
</evidence>